<dbReference type="Proteomes" id="UP000292927">
    <property type="component" value="Unassembled WGS sequence"/>
</dbReference>
<proteinExistence type="predicted"/>
<dbReference type="InterPro" id="IPR036736">
    <property type="entry name" value="ACP-like_sf"/>
</dbReference>
<comment type="caution">
    <text evidence="1">The sequence shown here is derived from an EMBL/GenBank/DDBJ whole genome shotgun (WGS) entry which is preliminary data.</text>
</comment>
<dbReference type="AlphaFoldDB" id="A0A4Q7PLX7"/>
<gene>
    <name evidence="1" type="ORF">EV209_0021</name>
</gene>
<sequence length="145" mass="16514">MKDFFDKEREARAILQDLKDQKKTDLDQSQILERLGRCVCLKFGMEDIPDTDLKNLAIYSVKLKMAEAGKITNTELQSQIRSHDCHQTSLVVQMKNLFIMFVENELGIRLEDAQAVKISTLEQLADAVMKKMSEESYAEAAGGKR</sequence>
<dbReference type="EMBL" id="SGXF01000001">
    <property type="protein sequence ID" value="RZT01921.1"/>
    <property type="molecule type" value="Genomic_DNA"/>
</dbReference>
<dbReference type="OrthoDB" id="2086206at2"/>
<accession>A0A4Q7PLX7</accession>
<dbReference type="RefSeq" id="WP_130431853.1">
    <property type="nucleotide sequence ID" value="NZ_SGXF01000001.1"/>
</dbReference>
<evidence type="ECO:0000313" key="1">
    <source>
        <dbReference type="EMBL" id="RZT01921.1"/>
    </source>
</evidence>
<organism evidence="1 2">
    <name type="scientific">Cuneatibacter caecimuris</name>
    <dbReference type="NCBI Taxonomy" id="1796618"/>
    <lineage>
        <taxon>Bacteria</taxon>
        <taxon>Bacillati</taxon>
        <taxon>Bacillota</taxon>
        <taxon>Clostridia</taxon>
        <taxon>Lachnospirales</taxon>
        <taxon>Lachnospiraceae</taxon>
        <taxon>Cuneatibacter</taxon>
    </lineage>
</organism>
<evidence type="ECO:0000313" key="2">
    <source>
        <dbReference type="Proteomes" id="UP000292927"/>
    </source>
</evidence>
<keyword evidence="2" id="KW-1185">Reference proteome</keyword>
<protein>
    <submittedName>
        <fullName evidence="1">Uncharacterized protein</fullName>
    </submittedName>
</protein>
<dbReference type="Gene3D" id="1.10.1200.10">
    <property type="entry name" value="ACP-like"/>
    <property type="match status" value="1"/>
</dbReference>
<name>A0A4Q7PLX7_9FIRM</name>
<reference evidence="1 2" key="1">
    <citation type="submission" date="2019-02" db="EMBL/GenBank/DDBJ databases">
        <title>Genomic Encyclopedia of Type Strains, Phase IV (KMG-IV): sequencing the most valuable type-strain genomes for metagenomic binning, comparative biology and taxonomic classification.</title>
        <authorList>
            <person name="Goeker M."/>
        </authorList>
    </citation>
    <scope>NUCLEOTIDE SEQUENCE [LARGE SCALE GENOMIC DNA]</scope>
    <source>
        <strain evidence="1 2">DSM 29486</strain>
    </source>
</reference>